<sequence>METIHLFILLVAQMGWRIFQLDIKSTFLNGYLEENVYVEQSMSYVIKGQEEKVLKLKKALFGLKYRAHVLLLGIKSEINE</sequence>
<reference evidence="2" key="1">
    <citation type="submission" date="2018-05" db="EMBL/GenBank/DDBJ databases">
        <title>Draft genome of Mucuna pruriens seed.</title>
        <authorList>
            <person name="Nnadi N.E."/>
            <person name="Vos R."/>
            <person name="Hasami M.H."/>
            <person name="Devisetty U.K."/>
            <person name="Aguiy J.C."/>
        </authorList>
    </citation>
    <scope>NUCLEOTIDE SEQUENCE [LARGE SCALE GENOMIC DNA]</scope>
    <source>
        <strain evidence="2">JCA_2017</strain>
    </source>
</reference>
<evidence type="ECO:0000259" key="1">
    <source>
        <dbReference type="Pfam" id="PF07727"/>
    </source>
</evidence>
<dbReference type="AlphaFoldDB" id="A0A371FM64"/>
<feature type="domain" description="Reverse transcriptase Ty1/copia-type" evidence="1">
    <location>
        <begin position="2"/>
        <end position="66"/>
    </location>
</feature>
<comment type="caution">
    <text evidence="2">The sequence shown here is derived from an EMBL/GenBank/DDBJ whole genome shotgun (WGS) entry which is preliminary data.</text>
</comment>
<dbReference type="EMBL" id="QJKJ01008544">
    <property type="protein sequence ID" value="RDX79427.1"/>
    <property type="molecule type" value="Genomic_DNA"/>
</dbReference>
<evidence type="ECO:0000313" key="2">
    <source>
        <dbReference type="EMBL" id="RDX79427.1"/>
    </source>
</evidence>
<proteinExistence type="predicted"/>
<protein>
    <recommendedName>
        <fullName evidence="1">Reverse transcriptase Ty1/copia-type domain-containing protein</fullName>
    </recommendedName>
</protein>
<dbReference type="InterPro" id="IPR013103">
    <property type="entry name" value="RVT_2"/>
</dbReference>
<dbReference type="Proteomes" id="UP000257109">
    <property type="component" value="Unassembled WGS sequence"/>
</dbReference>
<accession>A0A371FM64</accession>
<name>A0A371FM64_MUCPR</name>
<dbReference type="Pfam" id="PF07727">
    <property type="entry name" value="RVT_2"/>
    <property type="match status" value="1"/>
</dbReference>
<evidence type="ECO:0000313" key="3">
    <source>
        <dbReference type="Proteomes" id="UP000257109"/>
    </source>
</evidence>
<keyword evidence="3" id="KW-1185">Reference proteome</keyword>
<organism evidence="2 3">
    <name type="scientific">Mucuna pruriens</name>
    <name type="common">Velvet bean</name>
    <name type="synonym">Dolichos pruriens</name>
    <dbReference type="NCBI Taxonomy" id="157652"/>
    <lineage>
        <taxon>Eukaryota</taxon>
        <taxon>Viridiplantae</taxon>
        <taxon>Streptophyta</taxon>
        <taxon>Embryophyta</taxon>
        <taxon>Tracheophyta</taxon>
        <taxon>Spermatophyta</taxon>
        <taxon>Magnoliopsida</taxon>
        <taxon>eudicotyledons</taxon>
        <taxon>Gunneridae</taxon>
        <taxon>Pentapetalae</taxon>
        <taxon>rosids</taxon>
        <taxon>fabids</taxon>
        <taxon>Fabales</taxon>
        <taxon>Fabaceae</taxon>
        <taxon>Papilionoideae</taxon>
        <taxon>50 kb inversion clade</taxon>
        <taxon>NPAAA clade</taxon>
        <taxon>indigoferoid/millettioid clade</taxon>
        <taxon>Phaseoleae</taxon>
        <taxon>Mucuna</taxon>
    </lineage>
</organism>
<feature type="non-terminal residue" evidence="2">
    <location>
        <position position="1"/>
    </location>
</feature>
<gene>
    <name evidence="2" type="ORF">CR513_40153</name>
</gene>
<dbReference type="OrthoDB" id="1747567at2759"/>